<evidence type="ECO:0000313" key="2">
    <source>
        <dbReference type="Proteomes" id="UP000580250"/>
    </source>
</evidence>
<dbReference type="AlphaFoldDB" id="A0A6V7TXZ6"/>
<dbReference type="Proteomes" id="UP000580250">
    <property type="component" value="Unassembled WGS sequence"/>
</dbReference>
<dbReference type="EMBL" id="CAJEWN010000022">
    <property type="protein sequence ID" value="CAD2138745.1"/>
    <property type="molecule type" value="Genomic_DNA"/>
</dbReference>
<sequence length="108" mass="12614">MILGENDKITMKYLIDKLLINIKNAKIVLSQQLMDERNQMDYSTQIVNDRWLNPLYYSLSQDINLSNDEQVNNKVEISRKYNIGLELKLKLLIIKPISSSISDIQRIS</sequence>
<evidence type="ECO:0000313" key="1">
    <source>
        <dbReference type="EMBL" id="CAD2138745.1"/>
    </source>
</evidence>
<accession>A0A6V7TXZ6</accession>
<protein>
    <submittedName>
        <fullName evidence="1">Uncharacterized protein</fullName>
    </submittedName>
</protein>
<proteinExistence type="predicted"/>
<name>A0A6V7TXZ6_MELEN</name>
<gene>
    <name evidence="1" type="ORF">MENT_LOCUS5880</name>
</gene>
<organism evidence="1 2">
    <name type="scientific">Meloidogyne enterolobii</name>
    <name type="common">Root-knot nematode worm</name>
    <name type="synonym">Meloidogyne mayaguensis</name>
    <dbReference type="NCBI Taxonomy" id="390850"/>
    <lineage>
        <taxon>Eukaryota</taxon>
        <taxon>Metazoa</taxon>
        <taxon>Ecdysozoa</taxon>
        <taxon>Nematoda</taxon>
        <taxon>Chromadorea</taxon>
        <taxon>Rhabditida</taxon>
        <taxon>Tylenchina</taxon>
        <taxon>Tylenchomorpha</taxon>
        <taxon>Tylenchoidea</taxon>
        <taxon>Meloidogynidae</taxon>
        <taxon>Meloidogyninae</taxon>
        <taxon>Meloidogyne</taxon>
    </lineage>
</organism>
<comment type="caution">
    <text evidence="1">The sequence shown here is derived from an EMBL/GenBank/DDBJ whole genome shotgun (WGS) entry which is preliminary data.</text>
</comment>
<reference evidence="1 2" key="1">
    <citation type="submission" date="2020-08" db="EMBL/GenBank/DDBJ databases">
        <authorList>
            <person name="Koutsovoulos G."/>
            <person name="Danchin GJ E."/>
        </authorList>
    </citation>
    <scope>NUCLEOTIDE SEQUENCE [LARGE SCALE GENOMIC DNA]</scope>
</reference>